<comment type="caution">
    <text evidence="1">The sequence shown here is derived from an EMBL/GenBank/DDBJ whole genome shotgun (WGS) entry which is preliminary data.</text>
</comment>
<organism evidence="1 2">
    <name type="scientific">Rubus argutus</name>
    <name type="common">Southern blackberry</name>
    <dbReference type="NCBI Taxonomy" id="59490"/>
    <lineage>
        <taxon>Eukaryota</taxon>
        <taxon>Viridiplantae</taxon>
        <taxon>Streptophyta</taxon>
        <taxon>Embryophyta</taxon>
        <taxon>Tracheophyta</taxon>
        <taxon>Spermatophyta</taxon>
        <taxon>Magnoliopsida</taxon>
        <taxon>eudicotyledons</taxon>
        <taxon>Gunneridae</taxon>
        <taxon>Pentapetalae</taxon>
        <taxon>rosids</taxon>
        <taxon>fabids</taxon>
        <taxon>Rosales</taxon>
        <taxon>Rosaceae</taxon>
        <taxon>Rosoideae</taxon>
        <taxon>Rosoideae incertae sedis</taxon>
        <taxon>Rubus</taxon>
    </lineage>
</organism>
<dbReference type="EMBL" id="JBEDUW010000005">
    <property type="protein sequence ID" value="KAK9928393.1"/>
    <property type="molecule type" value="Genomic_DNA"/>
</dbReference>
<evidence type="ECO:0000313" key="2">
    <source>
        <dbReference type="Proteomes" id="UP001457282"/>
    </source>
</evidence>
<dbReference type="Proteomes" id="UP001457282">
    <property type="component" value="Unassembled WGS sequence"/>
</dbReference>
<evidence type="ECO:0000313" key="1">
    <source>
        <dbReference type="EMBL" id="KAK9928393.1"/>
    </source>
</evidence>
<protein>
    <submittedName>
        <fullName evidence="1">Uncharacterized protein</fullName>
    </submittedName>
</protein>
<reference evidence="1 2" key="1">
    <citation type="journal article" date="2023" name="G3 (Bethesda)">
        <title>A chromosome-length genome assembly and annotation of blackberry (Rubus argutus, cv. 'Hillquist').</title>
        <authorList>
            <person name="Bruna T."/>
            <person name="Aryal R."/>
            <person name="Dudchenko O."/>
            <person name="Sargent D.J."/>
            <person name="Mead D."/>
            <person name="Buti M."/>
            <person name="Cavallini A."/>
            <person name="Hytonen T."/>
            <person name="Andres J."/>
            <person name="Pham M."/>
            <person name="Weisz D."/>
            <person name="Mascagni F."/>
            <person name="Usai G."/>
            <person name="Natali L."/>
            <person name="Bassil N."/>
            <person name="Fernandez G.E."/>
            <person name="Lomsadze A."/>
            <person name="Armour M."/>
            <person name="Olukolu B."/>
            <person name="Poorten T."/>
            <person name="Britton C."/>
            <person name="Davik J."/>
            <person name="Ashrafi H."/>
            <person name="Aiden E.L."/>
            <person name="Borodovsky M."/>
            <person name="Worthington M."/>
        </authorList>
    </citation>
    <scope>NUCLEOTIDE SEQUENCE [LARGE SCALE GENOMIC DNA]</scope>
    <source>
        <strain evidence="1">PI 553951</strain>
    </source>
</reference>
<sequence length="118" mass="13288">MNSHRCLNYTTTRQTTESGQIEWQFHLSSLAGPHMSNPQYGHQGRVLAVSKPSNTSEEISQGAPYDLIPRFSWRKTLFAEFESTCLETLPHLHLHFPGKSNKAFGFSTLALMQVPLPS</sequence>
<name>A0AAW1WXF4_RUBAR</name>
<gene>
    <name evidence="1" type="ORF">M0R45_025530</name>
</gene>
<keyword evidence="2" id="KW-1185">Reference proteome</keyword>
<dbReference type="AlphaFoldDB" id="A0AAW1WXF4"/>
<proteinExistence type="predicted"/>
<accession>A0AAW1WXF4</accession>